<sequence>MPGRLQPARGRRGGYAIQRLRPYGPYGPYEGRNVGGGEDEGPALADLAAFFFLPIAGELTANSTLFFFDLCRYGYGYSYSKRPYCYSSPTASSFPLERFLRPDFFGCFFSSSSLLSFSSLPLLPIAGPTTYSDDRNRVRIRAPGRRA</sequence>
<name>A0A367L9Y8_9HYPO</name>
<dbReference type="AlphaFoldDB" id="A0A367L9Y8"/>
<keyword evidence="2" id="KW-1185">Reference proteome</keyword>
<reference evidence="1 2" key="1">
    <citation type="journal article" date="2015" name="BMC Genomics">
        <title>Insights from the genome of Ophiocordyceps polyrhachis-furcata to pathogenicity and host specificity in insect fungi.</title>
        <authorList>
            <person name="Wichadakul D."/>
            <person name="Kobmoo N."/>
            <person name="Ingsriswang S."/>
            <person name="Tangphatsornruang S."/>
            <person name="Chantasingh D."/>
            <person name="Luangsa-ard J.J."/>
            <person name="Eurwilaichitr L."/>
        </authorList>
    </citation>
    <scope>NUCLEOTIDE SEQUENCE [LARGE SCALE GENOMIC DNA]</scope>
    <source>
        <strain evidence="1 2">BCC 54312</strain>
    </source>
</reference>
<dbReference type="Proteomes" id="UP000253664">
    <property type="component" value="Unassembled WGS sequence"/>
</dbReference>
<dbReference type="EMBL" id="LKCN02000010">
    <property type="protein sequence ID" value="RCI11224.1"/>
    <property type="molecule type" value="Genomic_DNA"/>
</dbReference>
<protein>
    <submittedName>
        <fullName evidence="1">Uncharacterized protein</fullName>
    </submittedName>
</protein>
<evidence type="ECO:0000313" key="2">
    <source>
        <dbReference type="Proteomes" id="UP000253664"/>
    </source>
</evidence>
<comment type="caution">
    <text evidence="1">The sequence shown here is derived from an EMBL/GenBank/DDBJ whole genome shotgun (WGS) entry which is preliminary data.</text>
</comment>
<organism evidence="1 2">
    <name type="scientific">Ophiocordyceps polyrhachis-furcata BCC 54312</name>
    <dbReference type="NCBI Taxonomy" id="1330021"/>
    <lineage>
        <taxon>Eukaryota</taxon>
        <taxon>Fungi</taxon>
        <taxon>Dikarya</taxon>
        <taxon>Ascomycota</taxon>
        <taxon>Pezizomycotina</taxon>
        <taxon>Sordariomycetes</taxon>
        <taxon>Hypocreomycetidae</taxon>
        <taxon>Hypocreales</taxon>
        <taxon>Ophiocordycipitaceae</taxon>
        <taxon>Ophiocordyceps</taxon>
    </lineage>
</organism>
<proteinExistence type="predicted"/>
<accession>A0A367L9Y8</accession>
<gene>
    <name evidence="1" type="ORF">L249_7763</name>
</gene>
<evidence type="ECO:0000313" key="1">
    <source>
        <dbReference type="EMBL" id="RCI11224.1"/>
    </source>
</evidence>